<comment type="caution">
    <text evidence="1">The sequence shown here is derived from an EMBL/GenBank/DDBJ whole genome shotgun (WGS) entry which is preliminary data.</text>
</comment>
<name>A0A5B7JVF9_PORTR</name>
<dbReference type="Proteomes" id="UP000324222">
    <property type="component" value="Unassembled WGS sequence"/>
</dbReference>
<keyword evidence="2" id="KW-1185">Reference proteome</keyword>
<evidence type="ECO:0000313" key="1">
    <source>
        <dbReference type="EMBL" id="MPD01982.1"/>
    </source>
</evidence>
<accession>A0A5B7JVF9</accession>
<proteinExistence type="predicted"/>
<reference evidence="1 2" key="1">
    <citation type="submission" date="2019-05" db="EMBL/GenBank/DDBJ databases">
        <title>Another draft genome of Portunus trituberculatus and its Hox gene families provides insights of decapod evolution.</title>
        <authorList>
            <person name="Jeong J.-H."/>
            <person name="Song I."/>
            <person name="Kim S."/>
            <person name="Choi T."/>
            <person name="Kim D."/>
            <person name="Ryu S."/>
            <person name="Kim W."/>
        </authorList>
    </citation>
    <scope>NUCLEOTIDE SEQUENCE [LARGE SCALE GENOMIC DNA]</scope>
    <source>
        <tissue evidence="1">Muscle</tissue>
    </source>
</reference>
<evidence type="ECO:0000313" key="2">
    <source>
        <dbReference type="Proteomes" id="UP000324222"/>
    </source>
</evidence>
<gene>
    <name evidence="1" type="ORF">E2C01_097535</name>
</gene>
<sequence>MQPERVEGREREMLQKLRVEKGDWWRKGGKEKGEDGRKRWKIGPRSLRSFDGRMDGHRRHEEGMMCGWMDGGYREGVWMNGNGRVLERMDGWMCGWMSVQ</sequence>
<dbReference type="EMBL" id="VSRR010129435">
    <property type="protein sequence ID" value="MPD01982.1"/>
    <property type="molecule type" value="Genomic_DNA"/>
</dbReference>
<protein>
    <submittedName>
        <fullName evidence="1">Uncharacterized protein</fullName>
    </submittedName>
</protein>
<organism evidence="1 2">
    <name type="scientific">Portunus trituberculatus</name>
    <name type="common">Swimming crab</name>
    <name type="synonym">Neptunus trituberculatus</name>
    <dbReference type="NCBI Taxonomy" id="210409"/>
    <lineage>
        <taxon>Eukaryota</taxon>
        <taxon>Metazoa</taxon>
        <taxon>Ecdysozoa</taxon>
        <taxon>Arthropoda</taxon>
        <taxon>Crustacea</taxon>
        <taxon>Multicrustacea</taxon>
        <taxon>Malacostraca</taxon>
        <taxon>Eumalacostraca</taxon>
        <taxon>Eucarida</taxon>
        <taxon>Decapoda</taxon>
        <taxon>Pleocyemata</taxon>
        <taxon>Brachyura</taxon>
        <taxon>Eubrachyura</taxon>
        <taxon>Portunoidea</taxon>
        <taxon>Portunidae</taxon>
        <taxon>Portuninae</taxon>
        <taxon>Portunus</taxon>
    </lineage>
</organism>
<dbReference type="AlphaFoldDB" id="A0A5B7JVF9"/>